<dbReference type="EMBL" id="LOHG01000004">
    <property type="protein sequence ID" value="MCI8209405.1"/>
    <property type="molecule type" value="Genomic_DNA"/>
</dbReference>
<evidence type="ECO:0000313" key="3">
    <source>
        <dbReference type="Proteomes" id="UP001320513"/>
    </source>
</evidence>
<feature type="chain" id="PRO_5047214265" evidence="1">
    <location>
        <begin position="23"/>
        <end position="449"/>
    </location>
</feature>
<dbReference type="Proteomes" id="UP001320513">
    <property type="component" value="Unassembled WGS sequence"/>
</dbReference>
<protein>
    <submittedName>
        <fullName evidence="2">Uncharacterized protein</fullName>
    </submittedName>
</protein>
<comment type="caution">
    <text evidence="2">The sequence shown here is derived from an EMBL/GenBank/DDBJ whole genome shotgun (WGS) entry which is preliminary data.</text>
</comment>
<keyword evidence="3" id="KW-1185">Reference proteome</keyword>
<reference evidence="2 3" key="1">
    <citation type="submission" date="2015-12" db="EMBL/GenBank/DDBJ databases">
        <title>Phylogenomics in the description of a new species in the Pseudomonas syringae group.</title>
        <authorList>
            <person name="Busquets A."/>
            <person name="Gomila M."/>
            <person name="Beiki F."/>
            <person name="Rahimian H."/>
            <person name="Mulet M."/>
            <person name="Sanchez D."/>
            <person name="Garcia-Valdes E."/>
            <person name="Lalucat J."/>
        </authorList>
    </citation>
    <scope>NUCLEOTIDE SEQUENCE [LARGE SCALE GENOMIC DNA]</scope>
    <source>
        <strain evidence="2 3">S25</strain>
    </source>
</reference>
<evidence type="ECO:0000313" key="2">
    <source>
        <dbReference type="EMBL" id="MCI8209405.1"/>
    </source>
</evidence>
<gene>
    <name evidence="2" type="ORF">AUC61_07640</name>
</gene>
<sequence>MKTLKLITLGMVLAVVSVCAEAYESDFHFGLTWWLAKQAGFDARQSQEIARQNELTDTGMLDAKHAMVWGLCIWRDTEYSTNTRAMHFRSKQKPPADPAERRVTEDAVYAEAQARSIIYLPHHEDPETQGLFGQALHGRQDAYSHAGQSNTFAPLCPSLWFWSHPIDKGGVFSHDADRTFMAPDKCERAALKTYDLLLQFRAPLSLGSTARKPEQISAPVKGFCRAKTKFEKARWFKEQGVPQGEAIAKNTSLEDGGGRFFTAARMDLRPDAPSINTLQADVPEYEDQEPGWLPPIEIDVKVKEFLMNASLGSTPEAQAFSQQFLKAWLTSPPEKLRATIEPYWGKKISSERDADLIRLLRLRLKDQGQSGQTRFDSGIVNPDEYVTFNNDNWSAALVPVRGSKAPALVGERGKSIVVIAILRNAPNEVLVIEISPDYESVNIQSLIFH</sequence>
<organism evidence="2 3">
    <name type="scientific">Pseudomonas maioricensis</name>
    <dbReference type="NCBI Taxonomy" id="1766623"/>
    <lineage>
        <taxon>Bacteria</taxon>
        <taxon>Pseudomonadati</taxon>
        <taxon>Pseudomonadota</taxon>
        <taxon>Gammaproteobacteria</taxon>
        <taxon>Pseudomonadales</taxon>
        <taxon>Pseudomonadaceae</taxon>
        <taxon>Pseudomonas</taxon>
    </lineage>
</organism>
<name>A0ABS9ZFV4_9PSED</name>
<feature type="signal peptide" evidence="1">
    <location>
        <begin position="1"/>
        <end position="22"/>
    </location>
</feature>
<keyword evidence="1" id="KW-0732">Signal</keyword>
<dbReference type="RefSeq" id="WP_243245379.1">
    <property type="nucleotide sequence ID" value="NZ_LOHG01000004.1"/>
</dbReference>
<proteinExistence type="predicted"/>
<accession>A0ABS9ZFV4</accession>
<evidence type="ECO:0000256" key="1">
    <source>
        <dbReference type="SAM" id="SignalP"/>
    </source>
</evidence>